<accession>A0ABN2NW62</accession>
<evidence type="ECO:0000313" key="1">
    <source>
        <dbReference type="EMBL" id="GAA1902699.1"/>
    </source>
</evidence>
<dbReference type="Proteomes" id="UP001500784">
    <property type="component" value="Unassembled WGS sequence"/>
</dbReference>
<reference evidence="1 2" key="1">
    <citation type="journal article" date="2019" name="Int. J. Syst. Evol. Microbiol.">
        <title>The Global Catalogue of Microorganisms (GCM) 10K type strain sequencing project: providing services to taxonomists for standard genome sequencing and annotation.</title>
        <authorList>
            <consortium name="The Broad Institute Genomics Platform"/>
            <consortium name="The Broad Institute Genome Sequencing Center for Infectious Disease"/>
            <person name="Wu L."/>
            <person name="Ma J."/>
        </authorList>
    </citation>
    <scope>NUCLEOTIDE SEQUENCE [LARGE SCALE GENOMIC DNA]</scope>
    <source>
        <strain evidence="1 2">JCM 13316</strain>
    </source>
</reference>
<sequence length="89" mass="9487">MAASPLGPAPITATGRGRLTVRTPFVSAVAATASRFYVMCITIDAASTLPGCVPAGQTQHTRESVRKKPLPDPLIRERLVSGWEAWRLG</sequence>
<comment type="caution">
    <text evidence="1">The sequence shown here is derived from an EMBL/GenBank/DDBJ whole genome shotgun (WGS) entry which is preliminary data.</text>
</comment>
<name>A0ABN2NW62_9MICC</name>
<evidence type="ECO:0000313" key="2">
    <source>
        <dbReference type="Proteomes" id="UP001500784"/>
    </source>
</evidence>
<gene>
    <name evidence="1" type="ORF">GCM10009688_03170</name>
</gene>
<dbReference type="EMBL" id="BAAALV010000001">
    <property type="protein sequence ID" value="GAA1902699.1"/>
    <property type="molecule type" value="Genomic_DNA"/>
</dbReference>
<proteinExistence type="predicted"/>
<protein>
    <submittedName>
        <fullName evidence="1">Uncharacterized protein</fullName>
    </submittedName>
</protein>
<organism evidence="1 2">
    <name type="scientific">Arthrobacter gandavensis</name>
    <dbReference type="NCBI Taxonomy" id="169960"/>
    <lineage>
        <taxon>Bacteria</taxon>
        <taxon>Bacillati</taxon>
        <taxon>Actinomycetota</taxon>
        <taxon>Actinomycetes</taxon>
        <taxon>Micrococcales</taxon>
        <taxon>Micrococcaceae</taxon>
        <taxon>Arthrobacter</taxon>
    </lineage>
</organism>
<keyword evidence="2" id="KW-1185">Reference proteome</keyword>